<comment type="caution">
    <text evidence="4">The sequence shown here is derived from an EMBL/GenBank/DDBJ whole genome shotgun (WGS) entry which is preliminary data.</text>
</comment>
<evidence type="ECO:0000256" key="1">
    <source>
        <dbReference type="ARBA" id="ARBA00022737"/>
    </source>
</evidence>
<dbReference type="InterPro" id="IPR056884">
    <property type="entry name" value="NPHP3-like_N"/>
</dbReference>
<dbReference type="PROSITE" id="PS50088">
    <property type="entry name" value="ANK_REPEAT"/>
    <property type="match status" value="1"/>
</dbReference>
<dbReference type="OrthoDB" id="1577640at2759"/>
<dbReference type="Pfam" id="PF12796">
    <property type="entry name" value="Ank_2"/>
    <property type="match status" value="1"/>
</dbReference>
<keyword evidence="1" id="KW-0677">Repeat</keyword>
<gene>
    <name evidence="4" type="ORF">HETSPECPRED_007881</name>
</gene>
<dbReference type="PROSITE" id="PS50297">
    <property type="entry name" value="ANK_REP_REGION"/>
    <property type="match status" value="1"/>
</dbReference>
<protein>
    <recommendedName>
        <fullName evidence="3">Nephrocystin 3-like N-terminal domain-containing protein</fullName>
    </recommendedName>
</protein>
<sequence length="1022" mass="115390">MAEAIGLVASIATLIQLADTVNRTASKYLRTVNGAEKLLNPLVNNLRSLHTILTTLAKQLEIDQDKGNLSMTLQHLNEPLNICEDALRRIQSRFESVRVIGNYVIGTLLDKQTLRHLKRLDGILPILQLALEADSLASTHALESLVRSLQLENAEQTDLLRQDIQAIHGQAEQSSKDAAQLQLRKSLRRWLAVADPHTNHRSACQRRLQGTGHWLLENRDFMEWEVGDNNYLWLNALAGAGKTILASTVIEHLLCKYGDHNVAYFYFDFKDVTKQDVLGFLSSLVLQKAAYLDVLPGILIDLFRRHSARDPDRPSHPSSSELLEVIVALLDVRPTFYVVVDALDECRERPLLLATVMSLKERLSPSCKIMFTSRWELDIQSMMSKLEIRGLEARAHQVDSDIALFVRSVLEGDERLSRLRQDTKATILEKLSEGAHGMFRWVQCQVDHIKTLRTAKDIKKALLELPPDLDSTYDDILLRVNENDKLYLKRALQFVAFSARPMTLGEVAEAIIIENDISEVDEDSRLQQPQDLLEIGKSLFVASYTELYDKKALELSHYSVKEYLVSERIRDGPASEFALDKTVADIYIAQCCLTYLGMDIFESEWQAFDEETWYQDKCPDESQVTEFLVRRHHERLEIYPFLAYAAKKCFIHCKDEAVQEAIAPTLLKVFSTERNGRFINMTYNCVCNSNDSGMTAYTRAFRYSLISVAARYGLNIIVQVLLNSGVAADYLPPKPSWIETWPEGQTALHRAADFGYEKICKILIEAGANLHGTSDRDCPLASAGRSGKPAIVKLMIDSGVDVRRDPFPIAETLLIAWWKYAEGFDQWRTILDMFRDAGVRWSTVGLLAALSGSAVPYVRLLTEWIGNDSIEHVAPREPIEDIQNAISSFNMKTLIALQWLVKDPGGLEGLKSSILMVFQKIYAYQPHLFTPSATGLLQKYTLEEVFAENMINRYFSIALSSSSGSALPPTIPEVKIHSPTDWLASSCDLLPKPLDSELVICGPVLRAFLRSRWNPSFAHLFD</sequence>
<feature type="domain" description="Nephrocystin 3-like N-terminal" evidence="3">
    <location>
        <begin position="210"/>
        <end position="374"/>
    </location>
</feature>
<dbReference type="PANTHER" id="PTHR10039:SF16">
    <property type="entry name" value="GPI INOSITOL-DEACYLASE"/>
    <property type="match status" value="1"/>
</dbReference>
<dbReference type="AlphaFoldDB" id="A0A8H3FUU3"/>
<proteinExistence type="predicted"/>
<reference evidence="4" key="1">
    <citation type="submission" date="2021-03" db="EMBL/GenBank/DDBJ databases">
        <authorList>
            <person name="Tagirdzhanova G."/>
        </authorList>
    </citation>
    <scope>NUCLEOTIDE SEQUENCE</scope>
</reference>
<dbReference type="Pfam" id="PF24883">
    <property type="entry name" value="NPHP3_N"/>
    <property type="match status" value="1"/>
</dbReference>
<dbReference type="Gene3D" id="1.25.40.20">
    <property type="entry name" value="Ankyrin repeat-containing domain"/>
    <property type="match status" value="1"/>
</dbReference>
<evidence type="ECO:0000313" key="5">
    <source>
        <dbReference type="Proteomes" id="UP000664521"/>
    </source>
</evidence>
<dbReference type="InterPro" id="IPR036770">
    <property type="entry name" value="Ankyrin_rpt-contain_sf"/>
</dbReference>
<evidence type="ECO:0000313" key="4">
    <source>
        <dbReference type="EMBL" id="CAF9931467.1"/>
    </source>
</evidence>
<keyword evidence="2" id="KW-0040">ANK repeat</keyword>
<accession>A0A8H3FUU3</accession>
<dbReference type="SMART" id="SM00248">
    <property type="entry name" value="ANK"/>
    <property type="match status" value="3"/>
</dbReference>
<feature type="repeat" description="ANK" evidence="2">
    <location>
        <begin position="743"/>
        <end position="775"/>
    </location>
</feature>
<dbReference type="PANTHER" id="PTHR10039">
    <property type="entry name" value="AMELOGENIN"/>
    <property type="match status" value="1"/>
</dbReference>
<evidence type="ECO:0000256" key="2">
    <source>
        <dbReference type="PROSITE-ProRule" id="PRU00023"/>
    </source>
</evidence>
<name>A0A8H3FUU3_9LECA</name>
<dbReference type="SUPFAM" id="SSF48403">
    <property type="entry name" value="Ankyrin repeat"/>
    <property type="match status" value="1"/>
</dbReference>
<dbReference type="Gene3D" id="3.40.50.300">
    <property type="entry name" value="P-loop containing nucleotide triphosphate hydrolases"/>
    <property type="match status" value="1"/>
</dbReference>
<dbReference type="Proteomes" id="UP000664521">
    <property type="component" value="Unassembled WGS sequence"/>
</dbReference>
<dbReference type="SUPFAM" id="SSF52540">
    <property type="entry name" value="P-loop containing nucleoside triphosphate hydrolases"/>
    <property type="match status" value="1"/>
</dbReference>
<evidence type="ECO:0000259" key="3">
    <source>
        <dbReference type="Pfam" id="PF24883"/>
    </source>
</evidence>
<organism evidence="4 5">
    <name type="scientific">Heterodermia speciosa</name>
    <dbReference type="NCBI Taxonomy" id="116794"/>
    <lineage>
        <taxon>Eukaryota</taxon>
        <taxon>Fungi</taxon>
        <taxon>Dikarya</taxon>
        <taxon>Ascomycota</taxon>
        <taxon>Pezizomycotina</taxon>
        <taxon>Lecanoromycetes</taxon>
        <taxon>OSLEUM clade</taxon>
        <taxon>Lecanoromycetidae</taxon>
        <taxon>Caliciales</taxon>
        <taxon>Physciaceae</taxon>
        <taxon>Heterodermia</taxon>
    </lineage>
</organism>
<dbReference type="InterPro" id="IPR027417">
    <property type="entry name" value="P-loop_NTPase"/>
</dbReference>
<dbReference type="InterPro" id="IPR002110">
    <property type="entry name" value="Ankyrin_rpt"/>
</dbReference>
<keyword evidence="5" id="KW-1185">Reference proteome</keyword>
<dbReference type="EMBL" id="CAJPDS010000059">
    <property type="protein sequence ID" value="CAF9931467.1"/>
    <property type="molecule type" value="Genomic_DNA"/>
</dbReference>